<dbReference type="Pfam" id="PF00448">
    <property type="entry name" value="SRP54"/>
    <property type="match status" value="1"/>
</dbReference>
<keyword evidence="2" id="KW-0342">GTP-binding</keyword>
<feature type="domain" description="SRP54-type proteins GTP-binding" evidence="3">
    <location>
        <begin position="5"/>
        <end position="94"/>
    </location>
</feature>
<accession>A0A9D1I8P1</accession>
<dbReference type="EMBL" id="DVMM01000204">
    <property type="protein sequence ID" value="HIU30451.1"/>
    <property type="molecule type" value="Genomic_DNA"/>
</dbReference>
<evidence type="ECO:0000259" key="3">
    <source>
        <dbReference type="Pfam" id="PF00448"/>
    </source>
</evidence>
<keyword evidence="1" id="KW-0547">Nucleotide-binding</keyword>
<reference evidence="4" key="1">
    <citation type="submission" date="2020-10" db="EMBL/GenBank/DDBJ databases">
        <authorList>
            <person name="Gilroy R."/>
        </authorList>
    </citation>
    <scope>NUCLEOTIDE SEQUENCE</scope>
    <source>
        <strain evidence="4">CHK195-4489</strain>
    </source>
</reference>
<reference evidence="4" key="2">
    <citation type="journal article" date="2021" name="PeerJ">
        <title>Extensive microbial diversity within the chicken gut microbiome revealed by metagenomics and culture.</title>
        <authorList>
            <person name="Gilroy R."/>
            <person name="Ravi A."/>
            <person name="Getino M."/>
            <person name="Pursley I."/>
            <person name="Horton D.L."/>
            <person name="Alikhan N.F."/>
            <person name="Baker D."/>
            <person name="Gharbi K."/>
            <person name="Hall N."/>
            <person name="Watson M."/>
            <person name="Adriaenssens E.M."/>
            <person name="Foster-Nyarko E."/>
            <person name="Jarju S."/>
            <person name="Secka A."/>
            <person name="Antonio M."/>
            <person name="Oren A."/>
            <person name="Chaudhuri R.R."/>
            <person name="La Ragione R."/>
            <person name="Hildebrand F."/>
            <person name="Pallen M.J."/>
        </authorList>
    </citation>
    <scope>NUCLEOTIDE SEQUENCE</scope>
    <source>
        <strain evidence="4">CHK195-4489</strain>
    </source>
</reference>
<evidence type="ECO:0000256" key="2">
    <source>
        <dbReference type="ARBA" id="ARBA00023134"/>
    </source>
</evidence>
<evidence type="ECO:0000313" key="4">
    <source>
        <dbReference type="EMBL" id="HIU30451.1"/>
    </source>
</evidence>
<dbReference type="Proteomes" id="UP000824089">
    <property type="component" value="Unassembled WGS sequence"/>
</dbReference>
<comment type="caution">
    <text evidence="4">The sequence shown here is derived from an EMBL/GenBank/DDBJ whole genome shotgun (WGS) entry which is preliminary data.</text>
</comment>
<dbReference type="InterPro" id="IPR000897">
    <property type="entry name" value="SRP54_GTPase_dom"/>
</dbReference>
<protein>
    <recommendedName>
        <fullName evidence="3">SRP54-type proteins GTP-binding domain-containing protein</fullName>
    </recommendedName>
</protein>
<name>A0A9D1I8P1_9CLOT</name>
<dbReference type="SUPFAM" id="SSF52540">
    <property type="entry name" value="P-loop containing nucleoside triphosphate hydrolases"/>
    <property type="match status" value="1"/>
</dbReference>
<evidence type="ECO:0000256" key="1">
    <source>
        <dbReference type="ARBA" id="ARBA00022741"/>
    </source>
</evidence>
<evidence type="ECO:0000313" key="5">
    <source>
        <dbReference type="Proteomes" id="UP000824089"/>
    </source>
</evidence>
<dbReference type="Gene3D" id="3.40.50.300">
    <property type="entry name" value="P-loop containing nucleotide triphosphate hydrolases"/>
    <property type="match status" value="1"/>
</dbReference>
<sequence length="226" mass="24995">MDTCVYSFTGHYGSGKTEAAVNFAMKLKRQGRNTALIDLDIVNPFFRSADARELLETLGIRTEIPLYANTNVDVPALTGVMGALIRDEAYDVVLDVGGDDLGAKALGRYREDILSRKKHLQFFVMNPNRPFTKDLPSASRIYDEIEAASGMRCDALVGNTNLLEDTTPEIVLAGLPLLNQLAGQKHVSIAYHAVTEAAADALLKEHGELFREENIIRINRTVKRLF</sequence>
<organism evidence="4 5">
    <name type="scientific">Candidatus Egerieisoma faecipullorum</name>
    <dbReference type="NCBI Taxonomy" id="2840963"/>
    <lineage>
        <taxon>Bacteria</taxon>
        <taxon>Bacillati</taxon>
        <taxon>Bacillota</taxon>
        <taxon>Clostridia</taxon>
        <taxon>Eubacteriales</taxon>
        <taxon>Clostridiaceae</taxon>
        <taxon>Clostridiaceae incertae sedis</taxon>
        <taxon>Candidatus Egerieisoma</taxon>
    </lineage>
</organism>
<dbReference type="GO" id="GO:0006614">
    <property type="term" value="P:SRP-dependent cotranslational protein targeting to membrane"/>
    <property type="evidence" value="ECO:0007669"/>
    <property type="project" value="InterPro"/>
</dbReference>
<proteinExistence type="predicted"/>
<dbReference type="InterPro" id="IPR027417">
    <property type="entry name" value="P-loop_NTPase"/>
</dbReference>
<gene>
    <name evidence="4" type="ORF">IAD50_09185</name>
</gene>
<dbReference type="AlphaFoldDB" id="A0A9D1I8P1"/>
<dbReference type="GO" id="GO:0005525">
    <property type="term" value="F:GTP binding"/>
    <property type="evidence" value="ECO:0007669"/>
    <property type="project" value="UniProtKB-KW"/>
</dbReference>